<dbReference type="InterPro" id="IPR001245">
    <property type="entry name" value="Ser-Thr/Tyr_kinase_cat_dom"/>
</dbReference>
<evidence type="ECO:0000256" key="6">
    <source>
        <dbReference type="ARBA" id="ARBA00022741"/>
    </source>
</evidence>
<keyword evidence="9" id="KW-0472">Membrane</keyword>
<evidence type="ECO:0000256" key="9">
    <source>
        <dbReference type="ARBA" id="ARBA00023136"/>
    </source>
</evidence>
<keyword evidence="10" id="KW-0449">Lipoprotein</keyword>
<dbReference type="OrthoDB" id="4062651at2759"/>
<dbReference type="AlphaFoldDB" id="A0A1S2YJZ7"/>
<name>A0A1S2YJZ7_CICAR</name>
<dbReference type="KEGG" id="cam:101494202"/>
<evidence type="ECO:0000256" key="2">
    <source>
        <dbReference type="ARBA" id="ARBA00008684"/>
    </source>
</evidence>
<keyword evidence="6 11" id="KW-0547">Nucleotide-binding</keyword>
<evidence type="ECO:0000256" key="1">
    <source>
        <dbReference type="ARBA" id="ARBA00004193"/>
    </source>
</evidence>
<dbReference type="GO" id="GO:0004674">
    <property type="term" value="F:protein serine/threonine kinase activity"/>
    <property type="evidence" value="ECO:0007669"/>
    <property type="project" value="UniProtKB-KW"/>
</dbReference>
<dbReference type="Proteomes" id="UP000087171">
    <property type="component" value="Chromosome Ca6"/>
</dbReference>
<dbReference type="FunFam" id="1.10.510.10:FF:000032">
    <property type="entry name" value="Serine/threonine-protein kinase PBS1"/>
    <property type="match status" value="1"/>
</dbReference>
<keyword evidence="14" id="KW-1185">Reference proteome</keyword>
<evidence type="ECO:0000313" key="15">
    <source>
        <dbReference type="RefSeq" id="XP_004505930.1"/>
    </source>
</evidence>
<gene>
    <name evidence="15" type="primary">LOC101494202</name>
</gene>
<dbReference type="STRING" id="3827.A0A1S2YJZ7"/>
<dbReference type="GO" id="GO:0005886">
    <property type="term" value="C:plasma membrane"/>
    <property type="evidence" value="ECO:0007669"/>
    <property type="project" value="UniProtKB-SubCell"/>
</dbReference>
<organism evidence="14 15">
    <name type="scientific">Cicer arietinum</name>
    <name type="common">Chickpea</name>
    <name type="synonym">Garbanzo</name>
    <dbReference type="NCBI Taxonomy" id="3827"/>
    <lineage>
        <taxon>Eukaryota</taxon>
        <taxon>Viridiplantae</taxon>
        <taxon>Streptophyta</taxon>
        <taxon>Embryophyta</taxon>
        <taxon>Tracheophyta</taxon>
        <taxon>Spermatophyta</taxon>
        <taxon>Magnoliopsida</taxon>
        <taxon>eudicotyledons</taxon>
        <taxon>Gunneridae</taxon>
        <taxon>Pentapetalae</taxon>
        <taxon>rosids</taxon>
        <taxon>fabids</taxon>
        <taxon>Fabales</taxon>
        <taxon>Fabaceae</taxon>
        <taxon>Papilionoideae</taxon>
        <taxon>50 kb inversion clade</taxon>
        <taxon>NPAAA clade</taxon>
        <taxon>Hologalegina</taxon>
        <taxon>IRL clade</taxon>
        <taxon>Cicereae</taxon>
        <taxon>Cicer</taxon>
    </lineage>
</organism>
<dbReference type="PANTHER" id="PTHR47985:SF41">
    <property type="entry name" value="SERINE_THREONINE-PROTEIN KINASE PBL5-RELATED"/>
    <property type="match status" value="1"/>
</dbReference>
<sequence>MNCFCVTGKNQVKSNTQNPTISNSTSARNGNMESRVNAENDEVAVELMNLTLNDGVSGEPSVQKFSFDELIAATDNFRSSSVLGQGGFGTVYKGYLPKQKSVAIKRLDPKGGQGTEEFIAEVKTLCKAKHENLVKLIGYCAEGEHKLLVYEYMQWGSVESHLFGRPLGKQLGVLDWNTRIKIALDVAKALKYLHVTMNPPYVYRDLKCSNILLEAGYKAKLSDFGFARIGPIGDKRLVTTRILGTYGYCAPDYINTGHLTFKSDIFSFGVVLLELISGRRAVDDSKPDDEKDLVSLARPIIRDRSRIKEIVDPLLEDKYPWRGLYQMIGIASFCLDVRPNMRPEIADIVNALQYVYSKGCKDQPESYSRFTRVRKRSTSAEKGKAKVTN</sequence>
<feature type="binding site" evidence="11">
    <location>
        <position position="105"/>
    </location>
    <ligand>
        <name>ATP</name>
        <dbReference type="ChEBI" id="CHEBI:30616"/>
    </ligand>
</feature>
<dbReference type="Gene3D" id="3.30.200.20">
    <property type="entry name" value="Phosphorylase Kinase, domain 1"/>
    <property type="match status" value="1"/>
</dbReference>
<reference evidence="15" key="2">
    <citation type="submission" date="2025-08" db="UniProtKB">
        <authorList>
            <consortium name="RefSeq"/>
        </authorList>
    </citation>
    <scope>IDENTIFICATION</scope>
    <source>
        <tissue evidence="15">Etiolated seedlings</tissue>
    </source>
</reference>
<feature type="domain" description="Protein kinase" evidence="13">
    <location>
        <begin position="77"/>
        <end position="355"/>
    </location>
</feature>
<evidence type="ECO:0000256" key="10">
    <source>
        <dbReference type="ARBA" id="ARBA00023288"/>
    </source>
</evidence>
<keyword evidence="8 11" id="KW-0067">ATP-binding</keyword>
<protein>
    <submittedName>
        <fullName evidence="15">Probable serine/threonine-protein kinase PBL5 isoform X1</fullName>
    </submittedName>
</protein>
<keyword evidence="7 15" id="KW-0418">Kinase</keyword>
<dbReference type="InterPro" id="IPR008271">
    <property type="entry name" value="Ser/Thr_kinase_AS"/>
</dbReference>
<comment type="similarity">
    <text evidence="2">Belongs to the protein kinase superfamily. Ser/Thr protein kinase family.</text>
</comment>
<dbReference type="InterPro" id="IPR011009">
    <property type="entry name" value="Kinase-like_dom_sf"/>
</dbReference>
<comment type="subcellular location">
    <subcellularLocation>
        <location evidence="1">Cell membrane</location>
        <topology evidence="1">Lipid-anchor</topology>
    </subcellularLocation>
</comment>
<dbReference type="InterPro" id="IPR000719">
    <property type="entry name" value="Prot_kinase_dom"/>
</dbReference>
<dbReference type="PROSITE" id="PS00108">
    <property type="entry name" value="PROTEIN_KINASE_ST"/>
    <property type="match status" value="1"/>
</dbReference>
<dbReference type="FunFam" id="3.30.200.20:FF:000178">
    <property type="entry name" value="serine/threonine-protein kinase PBS1-like"/>
    <property type="match status" value="1"/>
</dbReference>
<keyword evidence="3" id="KW-1003">Cell membrane</keyword>
<evidence type="ECO:0000256" key="3">
    <source>
        <dbReference type="ARBA" id="ARBA00022475"/>
    </source>
</evidence>
<dbReference type="eggNOG" id="KOG1187">
    <property type="taxonomic scope" value="Eukaryota"/>
</dbReference>
<evidence type="ECO:0000256" key="8">
    <source>
        <dbReference type="ARBA" id="ARBA00022840"/>
    </source>
</evidence>
<evidence type="ECO:0000259" key="13">
    <source>
        <dbReference type="PROSITE" id="PS50011"/>
    </source>
</evidence>
<dbReference type="GO" id="GO:0005524">
    <property type="term" value="F:ATP binding"/>
    <property type="evidence" value="ECO:0007669"/>
    <property type="project" value="UniProtKB-UniRule"/>
</dbReference>
<evidence type="ECO:0000256" key="11">
    <source>
        <dbReference type="PROSITE-ProRule" id="PRU10141"/>
    </source>
</evidence>
<keyword evidence="4 12" id="KW-0723">Serine/threonine-protein kinase</keyword>
<dbReference type="GeneID" id="101494202"/>
<proteinExistence type="inferred from homology"/>
<dbReference type="PROSITE" id="PS50011">
    <property type="entry name" value="PROTEIN_KINASE_DOM"/>
    <property type="match status" value="1"/>
</dbReference>
<dbReference type="Gene3D" id="1.10.510.10">
    <property type="entry name" value="Transferase(Phosphotransferase) domain 1"/>
    <property type="match status" value="1"/>
</dbReference>
<dbReference type="PaxDb" id="3827-XP_004505930.1"/>
<evidence type="ECO:0000313" key="14">
    <source>
        <dbReference type="Proteomes" id="UP000087171"/>
    </source>
</evidence>
<evidence type="ECO:0000256" key="4">
    <source>
        <dbReference type="ARBA" id="ARBA00022527"/>
    </source>
</evidence>
<dbReference type="PANTHER" id="PTHR47985">
    <property type="entry name" value="OS07G0668900 PROTEIN"/>
    <property type="match status" value="1"/>
</dbReference>
<keyword evidence="5" id="KW-0808">Transferase</keyword>
<reference evidence="14" key="1">
    <citation type="journal article" date="2013" name="Nat. Biotechnol.">
        <title>Draft genome sequence of chickpea (Cicer arietinum) provides a resource for trait improvement.</title>
        <authorList>
            <person name="Varshney R.K."/>
            <person name="Song C."/>
            <person name="Saxena R.K."/>
            <person name="Azam S."/>
            <person name="Yu S."/>
            <person name="Sharpe A.G."/>
            <person name="Cannon S."/>
            <person name="Baek J."/>
            <person name="Rosen B.D."/>
            <person name="Tar'an B."/>
            <person name="Millan T."/>
            <person name="Zhang X."/>
            <person name="Ramsay L.D."/>
            <person name="Iwata A."/>
            <person name="Wang Y."/>
            <person name="Nelson W."/>
            <person name="Farmer A.D."/>
            <person name="Gaur P.M."/>
            <person name="Soderlund C."/>
            <person name="Penmetsa R.V."/>
            <person name="Xu C."/>
            <person name="Bharti A.K."/>
            <person name="He W."/>
            <person name="Winter P."/>
            <person name="Zhao S."/>
            <person name="Hane J.K."/>
            <person name="Carrasquilla-Garcia N."/>
            <person name="Condie J.A."/>
            <person name="Upadhyaya H.D."/>
            <person name="Luo M.C."/>
            <person name="Thudi M."/>
            <person name="Gowda C.L."/>
            <person name="Singh N.P."/>
            <person name="Lichtenzveig J."/>
            <person name="Gali K.K."/>
            <person name="Rubio J."/>
            <person name="Nadarajan N."/>
            <person name="Dolezel J."/>
            <person name="Bansal K.C."/>
            <person name="Xu X."/>
            <person name="Edwards D."/>
            <person name="Zhang G."/>
            <person name="Kahl G."/>
            <person name="Gil J."/>
            <person name="Singh K.B."/>
            <person name="Datta S.K."/>
            <person name="Jackson S.A."/>
            <person name="Wang J."/>
            <person name="Cook D.R."/>
        </authorList>
    </citation>
    <scope>NUCLEOTIDE SEQUENCE [LARGE SCALE GENOMIC DNA]</scope>
    <source>
        <strain evidence="14">cv. CDC Frontier</strain>
    </source>
</reference>
<dbReference type="SMART" id="SM00220">
    <property type="entry name" value="S_TKc"/>
    <property type="match status" value="1"/>
</dbReference>
<dbReference type="PROSITE" id="PS00107">
    <property type="entry name" value="PROTEIN_KINASE_ATP"/>
    <property type="match status" value="1"/>
</dbReference>
<dbReference type="InterPro" id="IPR017441">
    <property type="entry name" value="Protein_kinase_ATP_BS"/>
</dbReference>
<dbReference type="CDD" id="cd14066">
    <property type="entry name" value="STKc_IRAK"/>
    <property type="match status" value="1"/>
</dbReference>
<dbReference type="RefSeq" id="XP_004505930.1">
    <property type="nucleotide sequence ID" value="XM_004505873.3"/>
</dbReference>
<accession>A0A1S2YJZ7</accession>
<evidence type="ECO:0000256" key="5">
    <source>
        <dbReference type="ARBA" id="ARBA00022679"/>
    </source>
</evidence>
<dbReference type="Pfam" id="PF07714">
    <property type="entry name" value="PK_Tyr_Ser-Thr"/>
    <property type="match status" value="1"/>
</dbReference>
<evidence type="ECO:0000256" key="7">
    <source>
        <dbReference type="ARBA" id="ARBA00022777"/>
    </source>
</evidence>
<evidence type="ECO:0000256" key="12">
    <source>
        <dbReference type="RuleBase" id="RU000304"/>
    </source>
</evidence>
<dbReference type="SUPFAM" id="SSF56112">
    <property type="entry name" value="Protein kinase-like (PK-like)"/>
    <property type="match status" value="1"/>
</dbReference>